<dbReference type="InterPro" id="IPR025870">
    <property type="entry name" value="Glyoxalase-like_dom"/>
</dbReference>
<dbReference type="EMBL" id="WUMV01000009">
    <property type="protein sequence ID" value="MXN66997.1"/>
    <property type="molecule type" value="Genomic_DNA"/>
</dbReference>
<dbReference type="RefSeq" id="WP_160777242.1">
    <property type="nucleotide sequence ID" value="NZ_WUMV01000009.1"/>
</dbReference>
<name>A0A7X3LXP8_9HYPH</name>
<feature type="domain" description="VOC" evidence="1">
    <location>
        <begin position="7"/>
        <end position="136"/>
    </location>
</feature>
<keyword evidence="3" id="KW-1185">Reference proteome</keyword>
<gene>
    <name evidence="2" type="ORF">GR183_18955</name>
</gene>
<evidence type="ECO:0000313" key="2">
    <source>
        <dbReference type="EMBL" id="MXN66997.1"/>
    </source>
</evidence>
<dbReference type="PANTHER" id="PTHR40265">
    <property type="entry name" value="BLL2707 PROTEIN"/>
    <property type="match status" value="1"/>
</dbReference>
<protein>
    <submittedName>
        <fullName evidence="2">VOC family protein</fullName>
    </submittedName>
</protein>
<dbReference type="PROSITE" id="PS51819">
    <property type="entry name" value="VOC"/>
    <property type="match status" value="1"/>
</dbReference>
<evidence type="ECO:0000313" key="3">
    <source>
        <dbReference type="Proteomes" id="UP000433101"/>
    </source>
</evidence>
<evidence type="ECO:0000259" key="1">
    <source>
        <dbReference type="PROSITE" id="PS51819"/>
    </source>
</evidence>
<dbReference type="Proteomes" id="UP000433101">
    <property type="component" value="Unassembled WGS sequence"/>
</dbReference>
<comment type="caution">
    <text evidence="2">The sequence shown here is derived from an EMBL/GenBank/DDBJ whole genome shotgun (WGS) entry which is preliminary data.</text>
</comment>
<dbReference type="Pfam" id="PF13468">
    <property type="entry name" value="Glyoxalase_3"/>
    <property type="match status" value="1"/>
</dbReference>
<reference evidence="2 3" key="1">
    <citation type="submission" date="2019-12" db="EMBL/GenBank/DDBJ databases">
        <authorList>
            <person name="Li M."/>
        </authorList>
    </citation>
    <scope>NUCLEOTIDE SEQUENCE [LARGE SCALE GENOMIC DNA]</scope>
    <source>
        <strain evidence="2 3">GBMRC 2046</strain>
    </source>
</reference>
<proteinExistence type="predicted"/>
<dbReference type="InterPro" id="IPR029068">
    <property type="entry name" value="Glyas_Bleomycin-R_OHBP_Dase"/>
</dbReference>
<sequence length="290" mass="31855">MGILARGLDHVVWAVRDIDAASRFLEGIGFTLTPLARHPWGTVNRLIQLNGFFIELLSVGDEALIPDAGNGAFSFGAFNRDFLKQREGGSMLVMESRDPDDDRQAFEKAGLPTFKPFSFERIAKSPDGSERKVAFDLTFTRDEHAPDIGFFTCHHRFPENFWQERFQKHPNSVNEISAAVIAVAEPADHHIFYSAFTGVRETRTTSLGIEIATPRGDVDLFTPAGYRALYGDANTSSAVLSPSIAAIRMKATDRGTLEACLRGAGVNHYRSQGGLVIPAEGCFGLSLIFD</sequence>
<dbReference type="SUPFAM" id="SSF54593">
    <property type="entry name" value="Glyoxalase/Bleomycin resistance protein/Dihydroxybiphenyl dioxygenase"/>
    <property type="match status" value="1"/>
</dbReference>
<dbReference type="InterPro" id="IPR037523">
    <property type="entry name" value="VOC_core"/>
</dbReference>
<accession>A0A7X3LXP8</accession>
<dbReference type="PANTHER" id="PTHR40265:SF1">
    <property type="entry name" value="GLYOXALASE-LIKE DOMAIN-CONTAINING PROTEIN"/>
    <property type="match status" value="1"/>
</dbReference>
<dbReference type="Gene3D" id="3.10.180.10">
    <property type="entry name" value="2,3-Dihydroxybiphenyl 1,2-Dioxygenase, domain 1"/>
    <property type="match status" value="1"/>
</dbReference>
<organism evidence="2 3">
    <name type="scientific">Stappia sediminis</name>
    <dbReference type="NCBI Taxonomy" id="2692190"/>
    <lineage>
        <taxon>Bacteria</taxon>
        <taxon>Pseudomonadati</taxon>
        <taxon>Pseudomonadota</taxon>
        <taxon>Alphaproteobacteria</taxon>
        <taxon>Hyphomicrobiales</taxon>
        <taxon>Stappiaceae</taxon>
        <taxon>Stappia</taxon>
    </lineage>
</organism>
<dbReference type="AlphaFoldDB" id="A0A7X3LXP8"/>